<dbReference type="Pfam" id="PF00583">
    <property type="entry name" value="Acetyltransf_1"/>
    <property type="match status" value="1"/>
</dbReference>
<evidence type="ECO:0000259" key="1">
    <source>
        <dbReference type="PROSITE" id="PS51186"/>
    </source>
</evidence>
<name>R8BA93_PHAM7</name>
<dbReference type="eggNOG" id="ENOG502S8SM">
    <property type="taxonomic scope" value="Eukaryota"/>
</dbReference>
<protein>
    <submittedName>
        <fullName evidence="2">Putative gcn5-related n-acetyltransferase protein</fullName>
    </submittedName>
</protein>
<dbReference type="SUPFAM" id="SSF55729">
    <property type="entry name" value="Acyl-CoA N-acyltransferases (Nat)"/>
    <property type="match status" value="1"/>
</dbReference>
<evidence type="ECO:0000313" key="3">
    <source>
        <dbReference type="Proteomes" id="UP000014074"/>
    </source>
</evidence>
<organism evidence="2 3">
    <name type="scientific">Phaeoacremonium minimum (strain UCR-PA7)</name>
    <name type="common">Esca disease fungus</name>
    <name type="synonym">Togninia minima</name>
    <dbReference type="NCBI Taxonomy" id="1286976"/>
    <lineage>
        <taxon>Eukaryota</taxon>
        <taxon>Fungi</taxon>
        <taxon>Dikarya</taxon>
        <taxon>Ascomycota</taxon>
        <taxon>Pezizomycotina</taxon>
        <taxon>Sordariomycetes</taxon>
        <taxon>Sordariomycetidae</taxon>
        <taxon>Togniniales</taxon>
        <taxon>Togniniaceae</taxon>
        <taxon>Phaeoacremonium</taxon>
    </lineage>
</organism>
<dbReference type="GeneID" id="19329112"/>
<keyword evidence="2" id="KW-0808">Transferase</keyword>
<sequence length="199" mass="22162">MSRDISQVTLRPGTTEDVPAVLRLVDIAIEWLVSHGRTSQWGTEPRSKDPARIKQATEFAESGGMWLAVTKPDRGDQTKSELGNEMASGDIVVKDGEWVIGALTVGDAMSYVTPATEPELYIKFLITDRSWAGSGLGTLLLDKARELARQANVTLLRVDCFAGQDQKLVKYYESQGFVRTESFERDNWQGQILVQRLNE</sequence>
<gene>
    <name evidence="2" type="ORF">UCRPA7_8276</name>
</gene>
<dbReference type="AlphaFoldDB" id="R8BA93"/>
<dbReference type="Proteomes" id="UP000014074">
    <property type="component" value="Unassembled WGS sequence"/>
</dbReference>
<reference evidence="3" key="1">
    <citation type="journal article" date="2013" name="Genome Announc.">
        <title>Draft genome sequence of the ascomycete Phaeoacremonium aleophilum strain UCR-PA7, a causal agent of the esca disease complex in grapevines.</title>
        <authorList>
            <person name="Blanco-Ulate B."/>
            <person name="Rolshausen P."/>
            <person name="Cantu D."/>
        </authorList>
    </citation>
    <scope>NUCLEOTIDE SEQUENCE [LARGE SCALE GENOMIC DNA]</scope>
    <source>
        <strain evidence="3">UCR-PA7</strain>
    </source>
</reference>
<dbReference type="CDD" id="cd04301">
    <property type="entry name" value="NAT_SF"/>
    <property type="match status" value="1"/>
</dbReference>
<dbReference type="PROSITE" id="PS51186">
    <property type="entry name" value="GNAT"/>
    <property type="match status" value="1"/>
</dbReference>
<dbReference type="EMBL" id="KB933351">
    <property type="protein sequence ID" value="EON96206.1"/>
    <property type="molecule type" value="Genomic_DNA"/>
</dbReference>
<keyword evidence="3" id="KW-1185">Reference proteome</keyword>
<dbReference type="InterPro" id="IPR016181">
    <property type="entry name" value="Acyl_CoA_acyltransferase"/>
</dbReference>
<dbReference type="OrthoDB" id="2821191at2759"/>
<evidence type="ECO:0000313" key="2">
    <source>
        <dbReference type="EMBL" id="EON96206.1"/>
    </source>
</evidence>
<accession>R8BA93</accession>
<dbReference type="GO" id="GO:0016747">
    <property type="term" value="F:acyltransferase activity, transferring groups other than amino-acyl groups"/>
    <property type="evidence" value="ECO:0007669"/>
    <property type="project" value="InterPro"/>
</dbReference>
<dbReference type="InterPro" id="IPR000182">
    <property type="entry name" value="GNAT_dom"/>
</dbReference>
<proteinExistence type="predicted"/>
<dbReference type="Gene3D" id="3.40.630.30">
    <property type="match status" value="1"/>
</dbReference>
<dbReference type="KEGG" id="tmn:UCRPA7_8276"/>
<dbReference type="HOGENOM" id="CLU_013985_13_1_1"/>
<feature type="domain" description="N-acetyltransferase" evidence="1">
    <location>
        <begin position="51"/>
        <end position="198"/>
    </location>
</feature>
<dbReference type="RefSeq" id="XP_007918984.1">
    <property type="nucleotide sequence ID" value="XM_007920793.1"/>
</dbReference>